<keyword evidence="5" id="KW-0418">Kinase</keyword>
<dbReference type="PROSITE" id="PS50011">
    <property type="entry name" value="PROTEIN_KINASE_DOM"/>
    <property type="match status" value="1"/>
</dbReference>
<feature type="domain" description="Protein kinase" evidence="9">
    <location>
        <begin position="1077"/>
        <end position="1365"/>
    </location>
</feature>
<comment type="caution">
    <text evidence="10">The sequence shown here is derived from an EMBL/GenBank/DDBJ whole genome shotgun (WGS) entry which is preliminary data.</text>
</comment>
<accession>A0AAV5A8P9</accession>
<keyword evidence="11" id="KW-1185">Reference proteome</keyword>
<dbReference type="SUPFAM" id="SSF56112">
    <property type="entry name" value="Protein kinase-like (PK-like)"/>
    <property type="match status" value="1"/>
</dbReference>
<dbReference type="GO" id="GO:0038066">
    <property type="term" value="P:p38MAPK cascade"/>
    <property type="evidence" value="ECO:0007669"/>
    <property type="project" value="TreeGrafter"/>
</dbReference>
<dbReference type="GO" id="GO:0005524">
    <property type="term" value="F:ATP binding"/>
    <property type="evidence" value="ECO:0007669"/>
    <property type="project" value="UniProtKB-UniRule"/>
</dbReference>
<evidence type="ECO:0000256" key="5">
    <source>
        <dbReference type="ARBA" id="ARBA00022777"/>
    </source>
</evidence>
<dbReference type="PANTHER" id="PTHR48016">
    <property type="entry name" value="MAP KINASE KINASE KINASE SSK2-RELATED-RELATED"/>
    <property type="match status" value="1"/>
</dbReference>
<keyword evidence="6 7" id="KW-0067">ATP-binding</keyword>
<evidence type="ECO:0000259" key="9">
    <source>
        <dbReference type="PROSITE" id="PS50011"/>
    </source>
</evidence>
<feature type="region of interest" description="Disordered" evidence="8">
    <location>
        <begin position="1380"/>
        <end position="1404"/>
    </location>
</feature>
<dbReference type="PROSITE" id="PS00107">
    <property type="entry name" value="PROTEIN_KINASE_ATP"/>
    <property type="match status" value="1"/>
</dbReference>
<name>A0AAV5A8P9_9AGAM</name>
<evidence type="ECO:0000256" key="7">
    <source>
        <dbReference type="PROSITE-ProRule" id="PRU10141"/>
    </source>
</evidence>
<keyword evidence="3" id="KW-0808">Transferase</keyword>
<keyword evidence="2" id="KW-0723">Serine/threonine-protein kinase</keyword>
<keyword evidence="4 7" id="KW-0547">Nucleotide-binding</keyword>
<evidence type="ECO:0000313" key="11">
    <source>
        <dbReference type="Proteomes" id="UP001050691"/>
    </source>
</evidence>
<evidence type="ECO:0000256" key="8">
    <source>
        <dbReference type="SAM" id="MobiDB-lite"/>
    </source>
</evidence>
<dbReference type="Gene3D" id="1.10.510.10">
    <property type="entry name" value="Transferase(Phosphotransferase) domain 1"/>
    <property type="match status" value="1"/>
</dbReference>
<dbReference type="Pfam" id="PF19431">
    <property type="entry name" value="MEKK4_N"/>
    <property type="match status" value="1"/>
</dbReference>
<dbReference type="InterPro" id="IPR045801">
    <property type="entry name" value="MEKK4_N"/>
</dbReference>
<dbReference type="Pfam" id="PF00069">
    <property type="entry name" value="Pkinase"/>
    <property type="match status" value="1"/>
</dbReference>
<protein>
    <recommendedName>
        <fullName evidence="9">Protein kinase domain-containing protein</fullName>
    </recommendedName>
</protein>
<evidence type="ECO:0000256" key="3">
    <source>
        <dbReference type="ARBA" id="ARBA00022679"/>
    </source>
</evidence>
<dbReference type="Proteomes" id="UP001050691">
    <property type="component" value="Unassembled WGS sequence"/>
</dbReference>
<dbReference type="PANTHER" id="PTHR48016:SF32">
    <property type="entry name" value="MITOGEN-ACTIVATED PROTEIN KINASE KINASE KINASE 4"/>
    <property type="match status" value="1"/>
</dbReference>
<feature type="binding site" evidence="7">
    <location>
        <position position="1106"/>
    </location>
    <ligand>
        <name>ATP</name>
        <dbReference type="ChEBI" id="CHEBI:30616"/>
    </ligand>
</feature>
<evidence type="ECO:0000256" key="6">
    <source>
        <dbReference type="ARBA" id="ARBA00022840"/>
    </source>
</evidence>
<evidence type="ECO:0000256" key="4">
    <source>
        <dbReference type="ARBA" id="ARBA00022741"/>
    </source>
</evidence>
<dbReference type="InterPro" id="IPR050538">
    <property type="entry name" value="MAP_kinase_kinase_kinase"/>
</dbReference>
<evidence type="ECO:0000256" key="1">
    <source>
        <dbReference type="ARBA" id="ARBA00006529"/>
    </source>
</evidence>
<comment type="similarity">
    <text evidence="1">Belongs to the protein kinase superfamily. STE Ser/Thr protein kinase family. MAP kinase kinase kinase subfamily.</text>
</comment>
<dbReference type="EMBL" id="BPWL01000004">
    <property type="protein sequence ID" value="GJJ09563.1"/>
    <property type="molecule type" value="Genomic_DNA"/>
</dbReference>
<proteinExistence type="inferred from homology"/>
<evidence type="ECO:0000256" key="2">
    <source>
        <dbReference type="ARBA" id="ARBA00022527"/>
    </source>
</evidence>
<gene>
    <name evidence="10" type="ORF">Clacol_003786</name>
</gene>
<dbReference type="GO" id="GO:0004674">
    <property type="term" value="F:protein serine/threonine kinase activity"/>
    <property type="evidence" value="ECO:0007669"/>
    <property type="project" value="UniProtKB-KW"/>
</dbReference>
<dbReference type="InterPro" id="IPR011009">
    <property type="entry name" value="Kinase-like_dom_sf"/>
</dbReference>
<organism evidence="10 11">
    <name type="scientific">Clathrus columnatus</name>
    <dbReference type="NCBI Taxonomy" id="1419009"/>
    <lineage>
        <taxon>Eukaryota</taxon>
        <taxon>Fungi</taxon>
        <taxon>Dikarya</taxon>
        <taxon>Basidiomycota</taxon>
        <taxon>Agaricomycotina</taxon>
        <taxon>Agaricomycetes</taxon>
        <taxon>Phallomycetidae</taxon>
        <taxon>Phallales</taxon>
        <taxon>Clathraceae</taxon>
        <taxon>Clathrus</taxon>
    </lineage>
</organism>
<dbReference type="InterPro" id="IPR000719">
    <property type="entry name" value="Prot_kinase_dom"/>
</dbReference>
<dbReference type="CDD" id="cd06626">
    <property type="entry name" value="STKc_MEKK4"/>
    <property type="match status" value="1"/>
</dbReference>
<evidence type="ECO:0000313" key="10">
    <source>
        <dbReference type="EMBL" id="GJJ09563.1"/>
    </source>
</evidence>
<reference evidence="10" key="1">
    <citation type="submission" date="2021-10" db="EMBL/GenBank/DDBJ databases">
        <title>De novo Genome Assembly of Clathrus columnatus (Basidiomycota, Fungi) Using Illumina and Nanopore Sequence Data.</title>
        <authorList>
            <person name="Ogiso-Tanaka E."/>
            <person name="Itagaki H."/>
            <person name="Hosoya T."/>
            <person name="Hosaka K."/>
        </authorList>
    </citation>
    <scope>NUCLEOTIDE SEQUENCE</scope>
    <source>
        <strain evidence="10">MO-923</strain>
    </source>
</reference>
<dbReference type="InterPro" id="IPR017441">
    <property type="entry name" value="Protein_kinase_ATP_BS"/>
</dbReference>
<sequence>MPHRNAAPPQVQVLRHTPTLYPHAEDDTEGRLTENWTTSLRPSVPPTTQFSLSNVGLYPQSTMPVGSSAAEIAATIPVYSDIYPKFVKRFRDPGSSDDYARYDPDSHYFQRGLGQLVDAGDSEEEDISRGISGMDIREKFSPTPEPETLDKVTPQERERLEWQIMLTSVLDGDVLRSEKKRIVGALDASVEHNRQLDIWLGIRARLRRRTESEEKKRLIERRMRVIDPLVSDILLFRFDNSNDSLDPSQSQDEAAKRVEAILSRLEIAQSLYPSLKAMYADKPNTIDHEFQTRCNALISWYNINTRLNLQISVLQKWTGSETLDVTQHSAPAETNFYPTFSPSGPSDHTDATTFVERVLKEVSLQAAFEKGSLTTIHSLISQSRATLINHSFMFRTMNLPGFEKELVQIASFPSKLMEACLHVRLDYAAKVKDPEVLIIDQLLDDFKISIALACTVKKEYQWLLAPVTESNWNLPPCIPPTYDEAILDALRFFFKLIHWKLKSGTKGIYFKETDVLEAQSVLFSEVSTTTDEGSLLVAEQLWQVFIRLYKRLDSIVVFSSLTNRLMIRVTDYFETQLRVPSVGKNENANPEPDVPIRVETALAGNSHRTMSDEQMVSWFGKVLDSVRLRSRKLQRYVRVLSQRYSNSAEYNLESVNLNMFIETLVATDHALVYTECFEEQGIYLIASSALRERPDLIRRMLQRAYISASDLKIRASHNGWPVKAEDFSTETFDEDESIGYILLLSPQTEFVWQGAVLMIEVPPIDFELKEQRIRLIADGGHNRLVKAKQLLVDLFAISDGDGSEAMESPLGILRTVTDQQAHLPSINRELRKIMRATNRLAEGIVNSVHHVRRALTSVERCQELLENWYSFASEHGQHVQKHMDRATWIRFNRLLTRLAISWVSFICDDCDPTDRKTFRWAVMALEFTLLRTRHNNILHLPEDQFRLLRQKVASCMNLLMAHFDILGARSSFEAKKERERQEALQRQERLESNAGEDEPCILFAEENRVIRGSQFVTTRSVRLFWEQTIRSLRELQRQRAEVESSHPTVGRVLDNEKPEDRSLVFLASAGSHISIRWQQGRFIGAGAFGSVYLAANMDTGSLMAVKEIRYQDVSPLPNLVSQIREELRIMEMLQHPNVVEYYGIEVHRDKVYIFEEFCQNGSLAALLEQGRIEDEGIMQVYTMQMLDGLAYLHSKGIVHRDVKPDSESYFLFAQIKLLNILLDHRGVIKFVDFGAAKILAKNQRTLQRSRIAPGMGNGIPNNSLTGTPMYMSPEVIKNDKRGRHGAMDIWSLGCVVLEFATGRKPWSNLDNEWAIMFHIGVATQHPPLPEPDQLSELGINFIKQCLTIDPMRRPTAVELMSHPWMVTFREALDEYEDEAVGTNKAGDPGYVRPTVAKQTNLSQE</sequence>
<feature type="region of interest" description="Disordered" evidence="8">
    <location>
        <begin position="1"/>
        <end position="31"/>
    </location>
</feature>